<keyword evidence="8" id="KW-0418">Kinase</keyword>
<evidence type="ECO:0000313" key="18">
    <source>
        <dbReference type="Proteomes" id="UP000823749"/>
    </source>
</evidence>
<keyword evidence="3" id="KW-0808">Transferase</keyword>
<accession>A0AAV6HSE6</accession>
<feature type="region of interest" description="Disordered" evidence="13">
    <location>
        <begin position="1"/>
        <end position="24"/>
    </location>
</feature>
<keyword evidence="2" id="KW-0723">Serine/threonine-protein kinase</keyword>
<dbReference type="Pfam" id="PF07714">
    <property type="entry name" value="PK_Tyr_Ser-Thr"/>
    <property type="match status" value="1"/>
</dbReference>
<evidence type="ECO:0000259" key="15">
    <source>
        <dbReference type="PROSITE" id="PS50011"/>
    </source>
</evidence>
<proteinExistence type="predicted"/>
<dbReference type="InterPro" id="IPR000719">
    <property type="entry name" value="Prot_kinase_dom"/>
</dbReference>
<feature type="domain" description="Protein kinase" evidence="15">
    <location>
        <begin position="313"/>
        <end position="376"/>
    </location>
</feature>
<organism evidence="17 18">
    <name type="scientific">Rhododendron griersonianum</name>
    <dbReference type="NCBI Taxonomy" id="479676"/>
    <lineage>
        <taxon>Eukaryota</taxon>
        <taxon>Viridiplantae</taxon>
        <taxon>Streptophyta</taxon>
        <taxon>Embryophyta</taxon>
        <taxon>Tracheophyta</taxon>
        <taxon>Spermatophyta</taxon>
        <taxon>Magnoliopsida</taxon>
        <taxon>eudicotyledons</taxon>
        <taxon>Gunneridae</taxon>
        <taxon>Pentapetalae</taxon>
        <taxon>asterids</taxon>
        <taxon>Ericales</taxon>
        <taxon>Ericaceae</taxon>
        <taxon>Ericoideae</taxon>
        <taxon>Rhodoreae</taxon>
        <taxon>Rhododendron</taxon>
    </lineage>
</organism>
<evidence type="ECO:0008006" key="19">
    <source>
        <dbReference type="Google" id="ProtNLM"/>
    </source>
</evidence>
<evidence type="ECO:0000256" key="3">
    <source>
        <dbReference type="ARBA" id="ARBA00022679"/>
    </source>
</evidence>
<dbReference type="FunFam" id="3.30.430.20:FF:000002">
    <property type="entry name" value="Cysteine-rich receptor-like protein kinase 10"/>
    <property type="match status" value="1"/>
</dbReference>
<evidence type="ECO:0000256" key="5">
    <source>
        <dbReference type="ARBA" id="ARBA00022729"/>
    </source>
</evidence>
<feature type="domain" description="Gnk2-homologous" evidence="16">
    <location>
        <begin position="111"/>
        <end position="218"/>
    </location>
</feature>
<comment type="caution">
    <text evidence="17">The sequence shown here is derived from an EMBL/GenBank/DDBJ whole genome shotgun (WGS) entry which is preliminary data.</text>
</comment>
<dbReference type="EMBL" id="JACTNZ010000013">
    <property type="protein sequence ID" value="KAG5516569.1"/>
    <property type="molecule type" value="Genomic_DNA"/>
</dbReference>
<dbReference type="GO" id="GO:0004674">
    <property type="term" value="F:protein serine/threonine kinase activity"/>
    <property type="evidence" value="ECO:0007669"/>
    <property type="project" value="UniProtKB-KW"/>
</dbReference>
<evidence type="ECO:0000256" key="11">
    <source>
        <dbReference type="ARBA" id="ARBA00023136"/>
    </source>
</evidence>
<evidence type="ECO:0000313" key="17">
    <source>
        <dbReference type="EMBL" id="KAG5516569.1"/>
    </source>
</evidence>
<evidence type="ECO:0000256" key="12">
    <source>
        <dbReference type="ARBA" id="ARBA00023170"/>
    </source>
</evidence>
<dbReference type="Gene3D" id="3.30.430.20">
    <property type="entry name" value="Gnk2 domain, C-X8-C-X2-C motif"/>
    <property type="match status" value="1"/>
</dbReference>
<dbReference type="PANTHER" id="PTHR27002:SF1050">
    <property type="entry name" value="CYSTEINE-RICH RECEPTOR-LIKE PROTEIN KINASE 5"/>
    <property type="match status" value="1"/>
</dbReference>
<keyword evidence="5" id="KW-0732">Signal</keyword>
<dbReference type="GO" id="GO:0042742">
    <property type="term" value="P:defense response to bacterium"/>
    <property type="evidence" value="ECO:0007669"/>
    <property type="project" value="TreeGrafter"/>
</dbReference>
<keyword evidence="7" id="KW-0547">Nucleotide-binding</keyword>
<feature type="transmembrane region" description="Helical" evidence="14">
    <location>
        <begin position="253"/>
        <end position="275"/>
    </location>
</feature>
<comment type="subcellular location">
    <subcellularLocation>
        <location evidence="1">Membrane</location>
        <topology evidence="1">Single-pass membrane protein</topology>
    </subcellularLocation>
</comment>
<dbReference type="PROSITE" id="PS51473">
    <property type="entry name" value="GNK2"/>
    <property type="match status" value="1"/>
</dbReference>
<evidence type="ECO:0000256" key="10">
    <source>
        <dbReference type="ARBA" id="ARBA00022989"/>
    </source>
</evidence>
<evidence type="ECO:0000256" key="14">
    <source>
        <dbReference type="SAM" id="Phobius"/>
    </source>
</evidence>
<evidence type="ECO:0000256" key="1">
    <source>
        <dbReference type="ARBA" id="ARBA00004167"/>
    </source>
</evidence>
<dbReference type="GO" id="GO:0005886">
    <property type="term" value="C:plasma membrane"/>
    <property type="evidence" value="ECO:0007669"/>
    <property type="project" value="TreeGrafter"/>
</dbReference>
<keyword evidence="11 14" id="KW-0472">Membrane</keyword>
<dbReference type="Pfam" id="PF01657">
    <property type="entry name" value="Stress-antifung"/>
    <property type="match status" value="1"/>
</dbReference>
<dbReference type="SUPFAM" id="SSF56112">
    <property type="entry name" value="Protein kinase-like (PK-like)"/>
    <property type="match status" value="1"/>
</dbReference>
<gene>
    <name evidence="17" type="ORF">RHGRI_037326</name>
</gene>
<keyword evidence="4 14" id="KW-0812">Transmembrane</keyword>
<keyword evidence="18" id="KW-1185">Reference proteome</keyword>
<protein>
    <recommendedName>
        <fullName evidence="19">Cysteine-rich receptor-like protein kinase</fullName>
    </recommendedName>
</protein>
<keyword evidence="9" id="KW-0067">ATP-binding</keyword>
<dbReference type="InterPro" id="IPR011009">
    <property type="entry name" value="Kinase-like_dom_sf"/>
</dbReference>
<evidence type="ECO:0000256" key="9">
    <source>
        <dbReference type="ARBA" id="ARBA00022840"/>
    </source>
</evidence>
<dbReference type="InterPro" id="IPR002902">
    <property type="entry name" value="GNK2"/>
</dbReference>
<dbReference type="EMBL" id="JACTNZ010000013">
    <property type="protein sequence ID" value="KAG5516570.1"/>
    <property type="molecule type" value="Genomic_DNA"/>
</dbReference>
<dbReference type="CDD" id="cd23509">
    <property type="entry name" value="Gnk2-like"/>
    <property type="match status" value="1"/>
</dbReference>
<evidence type="ECO:0000256" key="2">
    <source>
        <dbReference type="ARBA" id="ARBA00022527"/>
    </source>
</evidence>
<name>A0AAV6HSE6_9ERIC</name>
<keyword evidence="12" id="KW-0675">Receptor</keyword>
<evidence type="ECO:0000256" key="7">
    <source>
        <dbReference type="ARBA" id="ARBA00022741"/>
    </source>
</evidence>
<keyword evidence="10 14" id="KW-1133">Transmembrane helix</keyword>
<evidence type="ECO:0000256" key="8">
    <source>
        <dbReference type="ARBA" id="ARBA00022777"/>
    </source>
</evidence>
<dbReference type="PROSITE" id="PS50011">
    <property type="entry name" value="PROTEIN_KINASE_DOM"/>
    <property type="match status" value="1"/>
</dbReference>
<keyword evidence="6" id="KW-0677">Repeat</keyword>
<dbReference type="InterPro" id="IPR038408">
    <property type="entry name" value="GNK2_sf"/>
</dbReference>
<sequence length="376" mass="42112">MPKHKPWHNQYLRPKQHLPNKPQHPLLRSLLPLQQRIQRLLQFHRRQQPTRHHLRPLPLPRRRLCHRVSRMCRFATRNVVERCPGSKRVTIWYDECMLRYSNVSISATLDTGFQEIKYNPNTFPNGTRLSEVLGEIMDDIADRASSDDSGRKFATAEANYSLLQRVYGLAQCTPDISDSDCNTCLQNCISTFPICCNTLQGARIVVPSCYVRYETYPFYNANLSATPLPASPPPPSTTTTTSNPGNGGVSLQVITAIVVSIGVAIMLFIAGFCFLTRRAKKKNNCIKENNVGDDISAVQSYDLGTIHFATNNFSDDNKIGQGGFGPVYKGLLPNGQEVAVKRLSGTSSQGALEFKNEVVLVAKLQHRNLTHNSKRS</sequence>
<dbReference type="Gene3D" id="3.30.200.20">
    <property type="entry name" value="Phosphorylase Kinase, domain 1"/>
    <property type="match status" value="1"/>
</dbReference>
<dbReference type="Proteomes" id="UP000823749">
    <property type="component" value="Chromosome 13"/>
</dbReference>
<evidence type="ECO:0000256" key="13">
    <source>
        <dbReference type="SAM" id="MobiDB-lite"/>
    </source>
</evidence>
<evidence type="ECO:0000256" key="6">
    <source>
        <dbReference type="ARBA" id="ARBA00022737"/>
    </source>
</evidence>
<evidence type="ECO:0000256" key="4">
    <source>
        <dbReference type="ARBA" id="ARBA00022692"/>
    </source>
</evidence>
<dbReference type="GO" id="GO:0005524">
    <property type="term" value="F:ATP binding"/>
    <property type="evidence" value="ECO:0007669"/>
    <property type="project" value="UniProtKB-KW"/>
</dbReference>
<dbReference type="AlphaFoldDB" id="A0AAV6HSE6"/>
<dbReference type="PANTHER" id="PTHR27002">
    <property type="entry name" value="RECEPTOR-LIKE SERINE/THREONINE-PROTEIN KINASE SD1-8"/>
    <property type="match status" value="1"/>
</dbReference>
<reference evidence="17 18" key="1">
    <citation type="submission" date="2020-08" db="EMBL/GenBank/DDBJ databases">
        <title>Plant Genome Project.</title>
        <authorList>
            <person name="Zhang R.-G."/>
        </authorList>
    </citation>
    <scope>NUCLEOTIDE SEQUENCE [LARGE SCALE GENOMIC DNA]</scope>
    <source>
        <strain evidence="17">WSP0</strain>
        <tissue evidence="17">Leaf</tissue>
    </source>
</reference>
<evidence type="ECO:0000259" key="16">
    <source>
        <dbReference type="PROSITE" id="PS51473"/>
    </source>
</evidence>
<dbReference type="InterPro" id="IPR001245">
    <property type="entry name" value="Ser-Thr/Tyr_kinase_cat_dom"/>
</dbReference>